<dbReference type="GeneID" id="42002423"/>
<comment type="similarity">
    <text evidence="2">Belongs to the methylmalonyl-CoA mutase family.</text>
</comment>
<gene>
    <name evidence="9" type="ORF">SmJEL517_g01198</name>
</gene>
<evidence type="ECO:0000256" key="5">
    <source>
        <dbReference type="ARBA" id="ARBA00022723"/>
    </source>
</evidence>
<dbReference type="PANTHER" id="PTHR48101">
    <property type="entry name" value="METHYLMALONYL-COA MUTASE, MITOCHONDRIAL-RELATED"/>
    <property type="match status" value="1"/>
</dbReference>
<dbReference type="CDD" id="cd02071">
    <property type="entry name" value="MM_CoA_mut_B12_BD"/>
    <property type="match status" value="1"/>
</dbReference>
<keyword evidence="4" id="KW-0846">Cobalamin</keyword>
<keyword evidence="10" id="KW-1185">Reference proteome</keyword>
<dbReference type="PANTHER" id="PTHR48101:SF4">
    <property type="entry name" value="METHYLMALONYL-COA MUTASE, MITOCHONDRIAL"/>
    <property type="match status" value="1"/>
</dbReference>
<evidence type="ECO:0000256" key="4">
    <source>
        <dbReference type="ARBA" id="ARBA00022628"/>
    </source>
</evidence>
<dbReference type="OrthoDB" id="198977at2759"/>
<evidence type="ECO:0000256" key="3">
    <source>
        <dbReference type="ARBA" id="ARBA00012398"/>
    </source>
</evidence>
<dbReference type="CDD" id="cd03679">
    <property type="entry name" value="MM_CoA_mutase_alpha_like"/>
    <property type="match status" value="1"/>
</dbReference>
<dbReference type="Pfam" id="PF00106">
    <property type="entry name" value="adh_short"/>
    <property type="match status" value="1"/>
</dbReference>
<dbReference type="Pfam" id="PF01642">
    <property type="entry name" value="MM_CoA_mutase"/>
    <property type="match status" value="1"/>
</dbReference>
<dbReference type="GO" id="GO:0004494">
    <property type="term" value="F:methylmalonyl-CoA mutase activity"/>
    <property type="evidence" value="ECO:0007669"/>
    <property type="project" value="UniProtKB-EC"/>
</dbReference>
<dbReference type="PRINTS" id="PR00080">
    <property type="entry name" value="SDRFAMILY"/>
</dbReference>
<dbReference type="SUPFAM" id="SSF52242">
    <property type="entry name" value="Cobalamin (vitamin B12)-binding domain"/>
    <property type="match status" value="1"/>
</dbReference>
<dbReference type="FunFam" id="3.40.50.280:FF:000002">
    <property type="entry name" value="Methylmalonyl-CoA mutase, mitochondrial"/>
    <property type="match status" value="1"/>
</dbReference>
<dbReference type="AlphaFoldDB" id="A0A507C550"/>
<evidence type="ECO:0000256" key="2">
    <source>
        <dbReference type="ARBA" id="ARBA00008465"/>
    </source>
</evidence>
<dbReference type="Gene3D" id="3.40.50.280">
    <property type="entry name" value="Cobalamin-binding domain"/>
    <property type="match status" value="1"/>
</dbReference>
<keyword evidence="5" id="KW-0479">Metal-binding</keyword>
<feature type="domain" description="B12-binding" evidence="8">
    <location>
        <begin position="1009"/>
        <end position="1140"/>
    </location>
</feature>
<keyword evidence="7" id="KW-0170">Cobalt</keyword>
<dbReference type="PROSITE" id="PS51332">
    <property type="entry name" value="B12_BINDING"/>
    <property type="match status" value="1"/>
</dbReference>
<dbReference type="InterPro" id="IPR006159">
    <property type="entry name" value="Acid_CoA_mut_C"/>
</dbReference>
<dbReference type="NCBIfam" id="NF006944">
    <property type="entry name" value="PRK09426.1"/>
    <property type="match status" value="1"/>
</dbReference>
<comment type="caution">
    <text evidence="9">The sequence shown here is derived from an EMBL/GenBank/DDBJ whole genome shotgun (WGS) entry which is preliminary data.</text>
</comment>
<dbReference type="EMBL" id="QEAO01000004">
    <property type="protein sequence ID" value="TPX36680.1"/>
    <property type="molecule type" value="Genomic_DNA"/>
</dbReference>
<proteinExistence type="inferred from homology"/>
<evidence type="ECO:0000313" key="9">
    <source>
        <dbReference type="EMBL" id="TPX36680.1"/>
    </source>
</evidence>
<dbReference type="NCBIfam" id="TIGR00641">
    <property type="entry name" value="acid_CoA_mut_N"/>
    <property type="match status" value="1"/>
</dbReference>
<dbReference type="Gene3D" id="3.40.50.720">
    <property type="entry name" value="NAD(P)-binding Rossmann-like Domain"/>
    <property type="match status" value="1"/>
</dbReference>
<reference evidence="9 10" key="1">
    <citation type="journal article" date="2019" name="Sci. Rep.">
        <title>Comparative genomics of chytrid fungi reveal insights into the obligate biotrophic and pathogenic lifestyle of Synchytrium endobioticum.</title>
        <authorList>
            <person name="van de Vossenberg B.T.L.H."/>
            <person name="Warris S."/>
            <person name="Nguyen H.D.T."/>
            <person name="van Gent-Pelzer M.P.E."/>
            <person name="Joly D.L."/>
            <person name="van de Geest H.C."/>
            <person name="Bonants P.J.M."/>
            <person name="Smith D.S."/>
            <person name="Levesque C.A."/>
            <person name="van der Lee T.A.J."/>
        </authorList>
    </citation>
    <scope>NUCLEOTIDE SEQUENCE [LARGE SCALE GENOMIC DNA]</scope>
    <source>
        <strain evidence="9 10">JEL517</strain>
    </source>
</reference>
<evidence type="ECO:0000313" key="10">
    <source>
        <dbReference type="Proteomes" id="UP000319731"/>
    </source>
</evidence>
<dbReference type="GO" id="GO:0005739">
    <property type="term" value="C:mitochondrion"/>
    <property type="evidence" value="ECO:0007669"/>
    <property type="project" value="TreeGrafter"/>
</dbReference>
<dbReference type="SUPFAM" id="SSF51735">
    <property type="entry name" value="NAD(P)-binding Rossmann-fold domains"/>
    <property type="match status" value="1"/>
</dbReference>
<name>A0A507C550_9FUNG</name>
<dbReference type="NCBIfam" id="TIGR00640">
    <property type="entry name" value="acid_CoA_mut_C"/>
    <property type="match status" value="1"/>
</dbReference>
<dbReference type="GO" id="GO:0019678">
    <property type="term" value="P:propionate metabolic process, methylmalonyl pathway"/>
    <property type="evidence" value="ECO:0007669"/>
    <property type="project" value="TreeGrafter"/>
</dbReference>
<keyword evidence="6" id="KW-0413">Isomerase</keyword>
<evidence type="ECO:0000256" key="1">
    <source>
        <dbReference type="ARBA" id="ARBA00001922"/>
    </source>
</evidence>
<sequence length="1140" mass="124022">MKLDGQVAIVTGAAAQNGIGFLTALLFAKNGATVIITDIDTQEGNAAQARLEREFGAGRALFIRCDVTLEHELGAVFVETVTRYKRLDIVINNAGIGGGFGPEVPFSIVKRCIDINTTAVLLGTQLAITFAKQLGKPICVVSTASIAGLYPYTSPSYAASKWAVVGMTASLPVWAQGQADLGNPLPKGMRFNCVCPGAIPTNLTHPTKKPAGLDAEVFNDLKKRVVVHLEGINKGWVPASRIADMFLIAVTDESLNGAAIEMMDAHTNEPTIYRNYVHVTGSAKGSLFESARLPKRSTRDGAATSVETVAWIVKLSLSRTCWTLARDAKSMKSSLKFEDSQRASIPVRAQVGKKQDTLRQTLSLLYDMILYELEGINKGWVQASRIPDMFWLAVIDESPNGAAIERMDAQTKEPTVYRNDMRKAVRTYAAVPLHPEWKELVKKELKGKDPEQTLTWHTAEGIDVKPLYTKADIEGLVDEIPGKFPYTRGPYASMYTFRPWTVRQYAGFSTVEESNKFYRKNLAAGQQGLSVAFDLATHRGYDSDHPRVVGDVGMAGVAIDTVEDMKRLFEGIPLNKMSVSMTMNGAVLPILSMYIVAGEEQGAKQAELSGTIQNDILKEFMVRNTFIYPPHPSMRLIGDIFEYTAKNMPKYNSISISGYHIQEAGADNALELAFTLADGIEYVNTGLKAGMTVDEFAPRLSFFFGIGMNFYMEIAKLRAARRLWATLIKEKFNPKSSKSLLLRTHCQTSGWSLTEQDPYNNVIRTTIEAMAATLGGTQSLHTNAFDEAIGLPTETSARIARNTQLVLQNEAMIPKVADPWAGSYMMESLTNALCDKAMEIIKEVESLGGMAAAVDTGMPKLRIEEAAARRQARIDSGQEVIVGVNKFRMEVEDRIDVLAIDNTVVRTAQVEKIRKVKADRDSAKAEATLNALTECAKGGAGNLLALSIEASRARCTLGEISMALEKVWGRHNPVVRVVSGAYKSEYGDSTEITETLSSVDKFIEKQGRRPRILVAKMGQDGHDRGAKVIASGFADLGFDVDIGPLFQTPAEVARQAIDADVHVIGVSSQAAGHKTLVPALIAELNKIGAGDKIVVVGGVIPQQDYDFLYKAGVASIFGPGTKIPLAAREVIDKISAAIAA</sequence>
<dbReference type="SUPFAM" id="SSF51703">
    <property type="entry name" value="Cobalamin (vitamin B12)-dependent enzymes"/>
    <property type="match status" value="1"/>
</dbReference>
<protein>
    <recommendedName>
        <fullName evidence="3">methylmalonyl-CoA mutase</fullName>
        <ecNumber evidence="3">5.4.99.2</ecNumber>
    </recommendedName>
</protein>
<dbReference type="InterPro" id="IPR006099">
    <property type="entry name" value="MeMalonylCoA_mutase_a/b_cat"/>
</dbReference>
<dbReference type="EC" id="5.4.99.2" evidence="3"/>
<evidence type="ECO:0000256" key="6">
    <source>
        <dbReference type="ARBA" id="ARBA00023235"/>
    </source>
</evidence>
<organism evidence="9 10">
    <name type="scientific">Synchytrium microbalum</name>
    <dbReference type="NCBI Taxonomy" id="1806994"/>
    <lineage>
        <taxon>Eukaryota</taxon>
        <taxon>Fungi</taxon>
        <taxon>Fungi incertae sedis</taxon>
        <taxon>Chytridiomycota</taxon>
        <taxon>Chytridiomycota incertae sedis</taxon>
        <taxon>Chytridiomycetes</taxon>
        <taxon>Synchytriales</taxon>
        <taxon>Synchytriaceae</taxon>
        <taxon>Synchytrium</taxon>
    </lineage>
</organism>
<dbReference type="Proteomes" id="UP000319731">
    <property type="component" value="Unassembled WGS sequence"/>
</dbReference>
<evidence type="ECO:0000259" key="8">
    <source>
        <dbReference type="PROSITE" id="PS51332"/>
    </source>
</evidence>
<accession>A0A507C550</accession>
<dbReference type="Gene3D" id="3.20.20.240">
    <property type="entry name" value="Methylmalonyl-CoA mutase"/>
    <property type="match status" value="1"/>
</dbReference>
<dbReference type="Pfam" id="PF02310">
    <property type="entry name" value="B12-binding"/>
    <property type="match status" value="1"/>
</dbReference>
<dbReference type="FunFam" id="3.20.20.240:FF:000001">
    <property type="entry name" value="Probable methylmalonyl-coa mutase"/>
    <property type="match status" value="1"/>
</dbReference>
<evidence type="ECO:0000256" key="7">
    <source>
        <dbReference type="ARBA" id="ARBA00023285"/>
    </source>
</evidence>
<dbReference type="InterPro" id="IPR036724">
    <property type="entry name" value="Cobalamin-bd_sf"/>
</dbReference>
<dbReference type="InterPro" id="IPR036291">
    <property type="entry name" value="NAD(P)-bd_dom_sf"/>
</dbReference>
<dbReference type="RefSeq" id="XP_031026894.1">
    <property type="nucleotide sequence ID" value="XM_031167126.1"/>
</dbReference>
<dbReference type="InterPro" id="IPR006098">
    <property type="entry name" value="MMCoA_mutase_a_cat"/>
</dbReference>
<dbReference type="STRING" id="1806994.A0A507C550"/>
<dbReference type="InterPro" id="IPR002347">
    <property type="entry name" value="SDR_fam"/>
</dbReference>
<dbReference type="SMR" id="A0A507C550"/>
<dbReference type="GO" id="GO:0046872">
    <property type="term" value="F:metal ion binding"/>
    <property type="evidence" value="ECO:0007669"/>
    <property type="project" value="UniProtKB-KW"/>
</dbReference>
<dbReference type="InterPro" id="IPR006158">
    <property type="entry name" value="Cobalamin-bd"/>
</dbReference>
<dbReference type="GO" id="GO:0031419">
    <property type="term" value="F:cobalamin binding"/>
    <property type="evidence" value="ECO:0007669"/>
    <property type="project" value="UniProtKB-KW"/>
</dbReference>
<comment type="cofactor">
    <cofactor evidence="1">
        <name>adenosylcob(III)alamin</name>
        <dbReference type="ChEBI" id="CHEBI:18408"/>
    </cofactor>
</comment>
<dbReference type="PRINTS" id="PR00081">
    <property type="entry name" value="GDHRDH"/>
</dbReference>
<dbReference type="InterPro" id="IPR016176">
    <property type="entry name" value="Cbl-dep_enz_cat"/>
</dbReference>